<dbReference type="SUPFAM" id="SSF52540">
    <property type="entry name" value="P-loop containing nucleoside triphosphate hydrolases"/>
    <property type="match status" value="1"/>
</dbReference>
<protein>
    <submittedName>
        <fullName evidence="7">ABC transporter ATP-binding protein</fullName>
    </submittedName>
</protein>
<dbReference type="GO" id="GO:0005524">
    <property type="term" value="F:ATP binding"/>
    <property type="evidence" value="ECO:0007669"/>
    <property type="project" value="UniProtKB-KW"/>
</dbReference>
<evidence type="ECO:0000259" key="6">
    <source>
        <dbReference type="PROSITE" id="PS50893"/>
    </source>
</evidence>
<dbReference type="CDD" id="cd03257">
    <property type="entry name" value="ABC_NikE_OppD_transporters"/>
    <property type="match status" value="1"/>
</dbReference>
<comment type="similarity">
    <text evidence="1">Belongs to the ABC transporter superfamily.</text>
</comment>
<dbReference type="InterPro" id="IPR003439">
    <property type="entry name" value="ABC_transporter-like_ATP-bd"/>
</dbReference>
<accession>A0A4R0JWZ6</accession>
<evidence type="ECO:0000256" key="1">
    <source>
        <dbReference type="ARBA" id="ARBA00005417"/>
    </source>
</evidence>
<dbReference type="InterPro" id="IPR027417">
    <property type="entry name" value="P-loop_NTPase"/>
</dbReference>
<dbReference type="Gene3D" id="3.40.50.300">
    <property type="entry name" value="P-loop containing nucleotide triphosphate hydrolases"/>
    <property type="match status" value="1"/>
</dbReference>
<evidence type="ECO:0000256" key="4">
    <source>
        <dbReference type="ARBA" id="ARBA00022840"/>
    </source>
</evidence>
<dbReference type="GO" id="GO:0016887">
    <property type="term" value="F:ATP hydrolysis activity"/>
    <property type="evidence" value="ECO:0007669"/>
    <property type="project" value="InterPro"/>
</dbReference>
<feature type="domain" description="ABC transporter" evidence="6">
    <location>
        <begin position="52"/>
        <end position="298"/>
    </location>
</feature>
<sequence length="374" mass="40623">MRLYPPGRRTLHHGASRAHAPARRGRSRGRLPPGASSGGPPVTTQSVSEELLRLKNVRKYFGLPGAPWRQAQAVKAVDGVNFVVRKGETVGLVGESGSGKSTLARVATRLLDPTQGSVEIGGVDVTNVRGRKLRPVRRKIQMVFQDPQASLNPRQSVGTILSTPFRAQGIRPTRAQLVELLQQVGLSEEHLERYPHEFSGGQRQRIGIARALSVKPDLLVCDEPVSALDVSVQAQVLNLLADLRDELGLSYVLVAHDLAVVRQVTSRLAVMYLGTIVEEGPADQVYSAPAHPYTKALLSAVPVPEPGVERDRIVLTGDVPTPIAPPSGCPFRTRCYKVQDVCATVRPVLEPVHGSTEHRAACYFPEPPPPERTR</sequence>
<keyword evidence="3" id="KW-0547">Nucleotide-binding</keyword>
<keyword evidence="8" id="KW-1185">Reference proteome</keyword>
<dbReference type="InterPro" id="IPR050319">
    <property type="entry name" value="ABC_transp_ATP-bind"/>
</dbReference>
<dbReference type="PANTHER" id="PTHR43776">
    <property type="entry name" value="TRANSPORT ATP-BINDING PROTEIN"/>
    <property type="match status" value="1"/>
</dbReference>
<dbReference type="Proteomes" id="UP000293342">
    <property type="component" value="Unassembled WGS sequence"/>
</dbReference>
<dbReference type="Pfam" id="PF08352">
    <property type="entry name" value="oligo_HPY"/>
    <property type="match status" value="1"/>
</dbReference>
<dbReference type="OrthoDB" id="5357528at2"/>
<keyword evidence="2" id="KW-0813">Transport</keyword>
<dbReference type="FunFam" id="3.40.50.300:FF:000016">
    <property type="entry name" value="Oligopeptide ABC transporter ATP-binding component"/>
    <property type="match status" value="1"/>
</dbReference>
<dbReference type="PANTHER" id="PTHR43776:SF7">
    <property type="entry name" value="D,D-DIPEPTIDE TRANSPORT ATP-BINDING PROTEIN DDPF-RELATED"/>
    <property type="match status" value="1"/>
</dbReference>
<dbReference type="PROSITE" id="PS00211">
    <property type="entry name" value="ABC_TRANSPORTER_1"/>
    <property type="match status" value="1"/>
</dbReference>
<organism evidence="7 8">
    <name type="scientific">Kribbella capetownensis</name>
    <dbReference type="NCBI Taxonomy" id="1572659"/>
    <lineage>
        <taxon>Bacteria</taxon>
        <taxon>Bacillati</taxon>
        <taxon>Actinomycetota</taxon>
        <taxon>Actinomycetes</taxon>
        <taxon>Propionibacteriales</taxon>
        <taxon>Kribbellaceae</taxon>
        <taxon>Kribbella</taxon>
    </lineage>
</organism>
<dbReference type="InterPro" id="IPR017871">
    <property type="entry name" value="ABC_transporter-like_CS"/>
</dbReference>
<dbReference type="NCBIfam" id="TIGR01727">
    <property type="entry name" value="oligo_HPY"/>
    <property type="match status" value="1"/>
</dbReference>
<keyword evidence="4 7" id="KW-0067">ATP-binding</keyword>
<dbReference type="AlphaFoldDB" id="A0A4R0JWZ6"/>
<proteinExistence type="inferred from homology"/>
<name>A0A4R0JWZ6_9ACTN</name>
<evidence type="ECO:0000313" key="7">
    <source>
        <dbReference type="EMBL" id="TCC49798.1"/>
    </source>
</evidence>
<dbReference type="EMBL" id="SJKD01000003">
    <property type="protein sequence ID" value="TCC49798.1"/>
    <property type="molecule type" value="Genomic_DNA"/>
</dbReference>
<evidence type="ECO:0000256" key="3">
    <source>
        <dbReference type="ARBA" id="ARBA00022741"/>
    </source>
</evidence>
<evidence type="ECO:0000313" key="8">
    <source>
        <dbReference type="Proteomes" id="UP000293342"/>
    </source>
</evidence>
<reference evidence="7 8" key="1">
    <citation type="submission" date="2019-02" db="EMBL/GenBank/DDBJ databases">
        <title>Kribbella capetownensis sp. nov. and Kribbella speibonae sp. nov., isolated from soil.</title>
        <authorList>
            <person name="Curtis S.M."/>
            <person name="Norton I."/>
            <person name="Everest G.J."/>
            <person name="Meyers P.R."/>
        </authorList>
    </citation>
    <scope>NUCLEOTIDE SEQUENCE [LARGE SCALE GENOMIC DNA]</scope>
    <source>
        <strain evidence="7 8">YM53</strain>
    </source>
</reference>
<dbReference type="GO" id="GO:0015833">
    <property type="term" value="P:peptide transport"/>
    <property type="evidence" value="ECO:0007669"/>
    <property type="project" value="InterPro"/>
</dbReference>
<dbReference type="GO" id="GO:0055085">
    <property type="term" value="P:transmembrane transport"/>
    <property type="evidence" value="ECO:0007669"/>
    <property type="project" value="UniProtKB-ARBA"/>
</dbReference>
<evidence type="ECO:0000256" key="5">
    <source>
        <dbReference type="SAM" id="MobiDB-lite"/>
    </source>
</evidence>
<feature type="compositionally biased region" description="Basic residues" evidence="5">
    <location>
        <begin position="9"/>
        <end position="29"/>
    </location>
</feature>
<dbReference type="InterPro" id="IPR003593">
    <property type="entry name" value="AAA+_ATPase"/>
</dbReference>
<dbReference type="SMART" id="SM00382">
    <property type="entry name" value="AAA"/>
    <property type="match status" value="1"/>
</dbReference>
<gene>
    <name evidence="7" type="ORF">E0H75_15870</name>
</gene>
<feature type="region of interest" description="Disordered" evidence="5">
    <location>
        <begin position="1"/>
        <end position="47"/>
    </location>
</feature>
<dbReference type="Pfam" id="PF00005">
    <property type="entry name" value="ABC_tran"/>
    <property type="match status" value="1"/>
</dbReference>
<comment type="caution">
    <text evidence="7">The sequence shown here is derived from an EMBL/GenBank/DDBJ whole genome shotgun (WGS) entry which is preliminary data.</text>
</comment>
<feature type="compositionally biased region" description="Low complexity" evidence="5">
    <location>
        <begin position="30"/>
        <end position="41"/>
    </location>
</feature>
<evidence type="ECO:0000256" key="2">
    <source>
        <dbReference type="ARBA" id="ARBA00022448"/>
    </source>
</evidence>
<dbReference type="InterPro" id="IPR013563">
    <property type="entry name" value="Oligopep_ABC_C"/>
</dbReference>
<dbReference type="PROSITE" id="PS50893">
    <property type="entry name" value="ABC_TRANSPORTER_2"/>
    <property type="match status" value="1"/>
</dbReference>